<dbReference type="Proteomes" id="UP001501447">
    <property type="component" value="Unassembled WGS sequence"/>
</dbReference>
<evidence type="ECO:0000313" key="11">
    <source>
        <dbReference type="Proteomes" id="UP001501447"/>
    </source>
</evidence>
<comment type="similarity">
    <text evidence="2 7">Belongs to the sodium:solute symporter (SSF) (TC 2.A.21) family.</text>
</comment>
<feature type="transmembrane region" description="Helical" evidence="9">
    <location>
        <begin position="199"/>
        <end position="218"/>
    </location>
</feature>
<dbReference type="InterPro" id="IPR050277">
    <property type="entry name" value="Sodium:Solute_Symporter"/>
</dbReference>
<sequence>MNGGINGVALAVFIFFFLAVTVMGFLAARWRKAENEHSLDEWGLGGRSFGTWITWFLLGGDLYTAYTFVAVPAAIYAAGASGFFAVPYTILVYPLIFTFLPRLWSVSHRHGYVTTSDFVRGRFGSKGLSLAVALTGILATMPYIALQLVGIQAVLDVMGIGGSESTHWFVKDLPLLIAFGVLAAYTYSSGLRAPALIAFVKDGLIYLVIAVAIIYIPIKLGGFHEIFDKAGEALGQQNPATGKPRGELASGANAQWAYATLAFGSALALFMYPHSITATLSSKNRNVIRRNTTILPLYSLMLGFLALLGFMAIAAGIKVDNGQLAIPQLFETMFPDWFTGVAFAAIGIGALVPAAIMSIAAANLFTRNIYKDFIRPDATPAQETKVSKLVSLLVKVGALVFVLGMDKTVAINFQLLGGIWILQTFPALVGGLFTRWFHRWALLAGWAVGMVYGTVAAYGVASPTQRHFGGSSATIPGLKETGYIGVTAFVLNVLVTVVLTVVLRAFGAPDGVDETRPEDYTADAPDQRPAGPVGPQALSATGAAPSGPLSASAAPAGTSPATRETPSAGAASATGAD</sequence>
<feature type="transmembrane region" description="Helical" evidence="9">
    <location>
        <begin position="256"/>
        <end position="273"/>
    </location>
</feature>
<dbReference type="PANTHER" id="PTHR48086:SF8">
    <property type="entry name" value="MONOCARBOXYLIC ACID PERMEASE"/>
    <property type="match status" value="1"/>
</dbReference>
<evidence type="ECO:0000313" key="10">
    <source>
        <dbReference type="EMBL" id="GAA2602265.1"/>
    </source>
</evidence>
<feature type="transmembrane region" description="Helical" evidence="9">
    <location>
        <begin position="386"/>
        <end position="405"/>
    </location>
</feature>
<dbReference type="PANTHER" id="PTHR48086">
    <property type="entry name" value="SODIUM/PROLINE SYMPORTER-RELATED"/>
    <property type="match status" value="1"/>
</dbReference>
<feature type="transmembrane region" description="Helical" evidence="9">
    <location>
        <begin position="6"/>
        <end position="28"/>
    </location>
</feature>
<keyword evidence="3" id="KW-0813">Transport</keyword>
<dbReference type="EMBL" id="BAAARJ010000004">
    <property type="protein sequence ID" value="GAA2602265.1"/>
    <property type="molecule type" value="Genomic_DNA"/>
</dbReference>
<evidence type="ECO:0000256" key="3">
    <source>
        <dbReference type="ARBA" id="ARBA00022448"/>
    </source>
</evidence>
<dbReference type="Pfam" id="PF00474">
    <property type="entry name" value="SSF"/>
    <property type="match status" value="1"/>
</dbReference>
<protein>
    <submittedName>
        <fullName evidence="10">Sodium:solute symporter family protein</fullName>
    </submittedName>
</protein>
<feature type="transmembrane region" description="Helical" evidence="9">
    <location>
        <begin position="49"/>
        <end position="69"/>
    </location>
</feature>
<feature type="transmembrane region" description="Helical" evidence="9">
    <location>
        <begin position="128"/>
        <end position="148"/>
    </location>
</feature>
<keyword evidence="6 9" id="KW-0472">Membrane</keyword>
<evidence type="ECO:0000256" key="1">
    <source>
        <dbReference type="ARBA" id="ARBA00004141"/>
    </source>
</evidence>
<dbReference type="Gene3D" id="1.20.1730.10">
    <property type="entry name" value="Sodium/glucose cotransporter"/>
    <property type="match status" value="1"/>
</dbReference>
<dbReference type="InterPro" id="IPR038377">
    <property type="entry name" value="Na/Glc_symporter_sf"/>
</dbReference>
<evidence type="ECO:0000256" key="6">
    <source>
        <dbReference type="ARBA" id="ARBA00023136"/>
    </source>
</evidence>
<feature type="transmembrane region" description="Helical" evidence="9">
    <location>
        <begin position="440"/>
        <end position="461"/>
    </location>
</feature>
<accession>A0ABP6C887</accession>
<feature type="transmembrane region" description="Helical" evidence="9">
    <location>
        <begin position="481"/>
        <end position="506"/>
    </location>
</feature>
<feature type="transmembrane region" description="Helical" evidence="9">
    <location>
        <begin position="75"/>
        <end position="100"/>
    </location>
</feature>
<keyword evidence="11" id="KW-1185">Reference proteome</keyword>
<organism evidence="10 11">
    <name type="scientific">Streptomyces axinellae</name>
    <dbReference type="NCBI Taxonomy" id="552788"/>
    <lineage>
        <taxon>Bacteria</taxon>
        <taxon>Bacillati</taxon>
        <taxon>Actinomycetota</taxon>
        <taxon>Actinomycetes</taxon>
        <taxon>Kitasatosporales</taxon>
        <taxon>Streptomycetaceae</taxon>
        <taxon>Streptomyces</taxon>
    </lineage>
</organism>
<evidence type="ECO:0000256" key="5">
    <source>
        <dbReference type="ARBA" id="ARBA00022989"/>
    </source>
</evidence>
<feature type="transmembrane region" description="Helical" evidence="9">
    <location>
        <begin position="337"/>
        <end position="365"/>
    </location>
</feature>
<evidence type="ECO:0000256" key="2">
    <source>
        <dbReference type="ARBA" id="ARBA00006434"/>
    </source>
</evidence>
<name>A0ABP6C887_9ACTN</name>
<dbReference type="NCBIfam" id="NF046076">
    <property type="entry name" value="monocarbox_MctP"/>
    <property type="match status" value="1"/>
</dbReference>
<evidence type="ECO:0000256" key="9">
    <source>
        <dbReference type="SAM" id="Phobius"/>
    </source>
</evidence>
<dbReference type="CDD" id="cd10322">
    <property type="entry name" value="SLC5sbd"/>
    <property type="match status" value="1"/>
</dbReference>
<reference evidence="11" key="1">
    <citation type="journal article" date="2019" name="Int. J. Syst. Evol. Microbiol.">
        <title>The Global Catalogue of Microorganisms (GCM) 10K type strain sequencing project: providing services to taxonomists for standard genome sequencing and annotation.</title>
        <authorList>
            <consortium name="The Broad Institute Genomics Platform"/>
            <consortium name="The Broad Institute Genome Sequencing Center for Infectious Disease"/>
            <person name="Wu L."/>
            <person name="Ma J."/>
        </authorList>
    </citation>
    <scope>NUCLEOTIDE SEQUENCE [LARGE SCALE GENOMIC DNA]</scope>
    <source>
        <strain evidence="11">JCM 16373</strain>
    </source>
</reference>
<evidence type="ECO:0000256" key="7">
    <source>
        <dbReference type="RuleBase" id="RU362091"/>
    </source>
</evidence>
<dbReference type="PROSITE" id="PS50283">
    <property type="entry name" value="NA_SOLUT_SYMP_3"/>
    <property type="match status" value="1"/>
</dbReference>
<proteinExistence type="inferred from homology"/>
<feature type="transmembrane region" description="Helical" evidence="9">
    <location>
        <begin position="411"/>
        <end position="433"/>
    </location>
</feature>
<gene>
    <name evidence="10" type="ORF">GCM10009863_14530</name>
</gene>
<evidence type="ECO:0000256" key="4">
    <source>
        <dbReference type="ARBA" id="ARBA00022692"/>
    </source>
</evidence>
<feature type="region of interest" description="Disordered" evidence="8">
    <location>
        <begin position="513"/>
        <end position="577"/>
    </location>
</feature>
<feature type="transmembrane region" description="Helical" evidence="9">
    <location>
        <begin position="168"/>
        <end position="187"/>
    </location>
</feature>
<comment type="subcellular location">
    <subcellularLocation>
        <location evidence="1">Membrane</location>
        <topology evidence="1">Multi-pass membrane protein</topology>
    </subcellularLocation>
</comment>
<keyword evidence="4 9" id="KW-0812">Transmembrane</keyword>
<keyword evidence="5 9" id="KW-1133">Transmembrane helix</keyword>
<dbReference type="InterPro" id="IPR001734">
    <property type="entry name" value="Na/solute_symporter"/>
</dbReference>
<comment type="caution">
    <text evidence="10">The sequence shown here is derived from an EMBL/GenBank/DDBJ whole genome shotgun (WGS) entry which is preliminary data.</text>
</comment>
<feature type="transmembrane region" description="Helical" evidence="9">
    <location>
        <begin position="294"/>
        <end position="317"/>
    </location>
</feature>
<dbReference type="RefSeq" id="WP_344563358.1">
    <property type="nucleotide sequence ID" value="NZ_BAAARJ010000004.1"/>
</dbReference>
<evidence type="ECO:0000256" key="8">
    <source>
        <dbReference type="SAM" id="MobiDB-lite"/>
    </source>
</evidence>
<feature type="compositionally biased region" description="Low complexity" evidence="8">
    <location>
        <begin position="539"/>
        <end position="577"/>
    </location>
</feature>